<keyword evidence="3" id="KW-1185">Reference proteome</keyword>
<dbReference type="SUPFAM" id="SSF53300">
    <property type="entry name" value="vWA-like"/>
    <property type="match status" value="1"/>
</dbReference>
<dbReference type="PROSITE" id="PS50234">
    <property type="entry name" value="VWFA"/>
    <property type="match status" value="1"/>
</dbReference>
<proteinExistence type="predicted"/>
<gene>
    <name evidence="2" type="ORF">CSW64_01795</name>
</gene>
<dbReference type="InterPro" id="IPR002035">
    <property type="entry name" value="VWF_A"/>
</dbReference>
<dbReference type="Proteomes" id="UP000228945">
    <property type="component" value="Chromosome"/>
</dbReference>
<dbReference type="Gene3D" id="3.40.50.410">
    <property type="entry name" value="von Willebrand factor, type A domain"/>
    <property type="match status" value="1"/>
</dbReference>
<organism evidence="2 3">
    <name type="scientific">Caulobacter mirabilis</name>
    <dbReference type="NCBI Taxonomy" id="69666"/>
    <lineage>
        <taxon>Bacteria</taxon>
        <taxon>Pseudomonadati</taxon>
        <taxon>Pseudomonadota</taxon>
        <taxon>Alphaproteobacteria</taxon>
        <taxon>Caulobacterales</taxon>
        <taxon>Caulobacteraceae</taxon>
        <taxon>Caulobacter</taxon>
    </lineage>
</organism>
<protein>
    <recommendedName>
        <fullName evidence="1">VWFA domain-containing protein</fullName>
    </recommendedName>
</protein>
<dbReference type="KEGG" id="cmb:CSW64_01795"/>
<evidence type="ECO:0000313" key="2">
    <source>
        <dbReference type="EMBL" id="ATQ44839.1"/>
    </source>
</evidence>
<name>A0A2D2B3J6_9CAUL</name>
<reference evidence="2 3" key="1">
    <citation type="submission" date="2017-10" db="EMBL/GenBank/DDBJ databases">
        <title>Genome sequence of Caulobacter mirabilis FWC38.</title>
        <authorList>
            <person name="Fiebig A."/>
            <person name="Crosson S."/>
        </authorList>
    </citation>
    <scope>NUCLEOTIDE SEQUENCE [LARGE SCALE GENOMIC DNA]</scope>
    <source>
        <strain evidence="2 3">FWC 38</strain>
    </source>
</reference>
<sequence length="441" mass="46192">MAWAGAFGRREDGAIAVQAALAAVPLMVMTLGMVDISRASNAKRQLQDALDAATLAAARSTATTDTQLKTVGDGVLAADLYGTEAALTASTFRLTDNKITATATATMTPFIAGLWMDGDMVLNADAEVTRNSYSVEVALVLDVTGSMKGTKITGLRSAAEELVNIVVQDVQTPYYSKVAIVPYSMGVNVGSYAGSVRGSVSSGTCTTSGCQKYRFVNRYGNNKTFSISNCVSERTGADAFTDTAPSTAPLGRNYPSTNNPCLTNAITPLSSDKADLKAKVAALQAAGSTAGHVGVGWGWYLVSPNFGYLWPEASRPADYGTRDLLKVVVLMTDGEYNSAYCDGVIAKSSTEGSGELADHIGCDAPNGSAFDQATNLCANMKAAGVVVYTVGFEIVNDQRARDLVSNCATDAKHVYMPTGSTALKEAFRAIATDINALRLSR</sequence>
<accession>A0A2D2B3J6</accession>
<dbReference type="InterPro" id="IPR036465">
    <property type="entry name" value="vWFA_dom_sf"/>
</dbReference>
<dbReference type="AlphaFoldDB" id="A0A2D2B3J6"/>
<evidence type="ECO:0000259" key="1">
    <source>
        <dbReference type="PROSITE" id="PS50234"/>
    </source>
</evidence>
<dbReference type="EMBL" id="CP024201">
    <property type="protein sequence ID" value="ATQ44839.1"/>
    <property type="molecule type" value="Genomic_DNA"/>
</dbReference>
<dbReference type="InterPro" id="IPR028087">
    <property type="entry name" value="Tad_N"/>
</dbReference>
<feature type="domain" description="VWFA" evidence="1">
    <location>
        <begin position="136"/>
        <end position="430"/>
    </location>
</feature>
<dbReference type="OrthoDB" id="7522752at2"/>
<evidence type="ECO:0000313" key="3">
    <source>
        <dbReference type="Proteomes" id="UP000228945"/>
    </source>
</evidence>
<dbReference type="Pfam" id="PF13400">
    <property type="entry name" value="Tad"/>
    <property type="match status" value="1"/>
</dbReference>